<feature type="binding site" evidence="10">
    <location>
        <position position="927"/>
    </location>
    <ligand>
        <name>Zn(2+)</name>
        <dbReference type="ChEBI" id="CHEBI:29105"/>
    </ligand>
</feature>
<dbReference type="GO" id="GO:0005524">
    <property type="term" value="F:ATP binding"/>
    <property type="evidence" value="ECO:0007669"/>
    <property type="project" value="UniProtKB-UniRule"/>
</dbReference>
<dbReference type="InterPro" id="IPR002300">
    <property type="entry name" value="aa-tRNA-synth_Ia"/>
</dbReference>
<dbReference type="GO" id="GO:0004822">
    <property type="term" value="F:isoleucine-tRNA ligase activity"/>
    <property type="evidence" value="ECO:0007669"/>
    <property type="project" value="UniProtKB-UniRule"/>
</dbReference>
<comment type="function">
    <text evidence="8 10">Catalyzes the attachment of isoleucine to tRNA(Ile). As IleRS can inadvertently accommodate and process structurally similar amino acids such as valine, to avoid such errors it has two additional distinct tRNA(Ile)-dependent editing activities. One activity is designated as 'pretransfer' editing and involves the hydrolysis of activated Val-AMP. The other activity is designated 'posttransfer' editing and involves deacylation of mischarged Val-tRNA(Ile).</text>
</comment>
<comment type="subunit">
    <text evidence="10">Monomer.</text>
</comment>
<dbReference type="GO" id="GO:0008270">
    <property type="term" value="F:zinc ion binding"/>
    <property type="evidence" value="ECO:0007669"/>
    <property type="project" value="UniProtKB-UniRule"/>
</dbReference>
<dbReference type="InterPro" id="IPR009080">
    <property type="entry name" value="tRNAsynth_Ia_anticodon-bd"/>
</dbReference>
<dbReference type="RefSeq" id="WP_308448211.1">
    <property type="nucleotide sequence ID" value="NZ_JAJEQC010000001.1"/>
</dbReference>
<dbReference type="GO" id="GO:0002161">
    <property type="term" value="F:aminoacyl-tRNA deacylase activity"/>
    <property type="evidence" value="ECO:0007669"/>
    <property type="project" value="InterPro"/>
</dbReference>
<evidence type="ECO:0000256" key="2">
    <source>
        <dbReference type="ARBA" id="ARBA00022490"/>
    </source>
</evidence>
<dbReference type="PROSITE" id="PS00178">
    <property type="entry name" value="AA_TRNA_LIGASE_I"/>
    <property type="match status" value="1"/>
</dbReference>
<feature type="binding site" evidence="10">
    <location>
        <position position="924"/>
    </location>
    <ligand>
        <name>Zn(2+)</name>
        <dbReference type="ChEBI" id="CHEBI:29105"/>
    </ligand>
</feature>
<keyword evidence="10" id="KW-0479">Metal-binding</keyword>
<evidence type="ECO:0000256" key="4">
    <source>
        <dbReference type="ARBA" id="ARBA00022741"/>
    </source>
</evidence>
<proteinExistence type="inferred from homology"/>
<keyword evidence="2 10" id="KW-0963">Cytoplasm</keyword>
<reference evidence="14" key="1">
    <citation type="submission" date="2021-10" db="EMBL/GenBank/DDBJ databases">
        <title>Anaerobic single-cell dispensing facilitates the cultivation of human gut bacteria.</title>
        <authorList>
            <person name="Afrizal A."/>
        </authorList>
    </citation>
    <scope>NUCLEOTIDE SEQUENCE</scope>
    <source>
        <strain evidence="14">CLA-AA-H250</strain>
    </source>
</reference>
<evidence type="ECO:0000256" key="3">
    <source>
        <dbReference type="ARBA" id="ARBA00022598"/>
    </source>
</evidence>
<dbReference type="FunFam" id="1.10.730.20:FF:000001">
    <property type="entry name" value="Isoleucine--tRNA ligase"/>
    <property type="match status" value="1"/>
</dbReference>
<dbReference type="GO" id="GO:0006428">
    <property type="term" value="P:isoleucyl-tRNA aminoacylation"/>
    <property type="evidence" value="ECO:0007669"/>
    <property type="project" value="UniProtKB-UniRule"/>
</dbReference>
<dbReference type="CDD" id="cd00818">
    <property type="entry name" value="IleRS_core"/>
    <property type="match status" value="1"/>
</dbReference>
<keyword evidence="10" id="KW-0862">Zinc</keyword>
<keyword evidence="3 10" id="KW-0436">Ligase</keyword>
<dbReference type="InterPro" id="IPR050081">
    <property type="entry name" value="Ile-tRNA_ligase"/>
</dbReference>
<evidence type="ECO:0000256" key="8">
    <source>
        <dbReference type="ARBA" id="ARBA00025217"/>
    </source>
</evidence>
<dbReference type="CDD" id="cd07960">
    <property type="entry name" value="Anticodon_Ia_Ile_BEm"/>
    <property type="match status" value="1"/>
</dbReference>
<evidence type="ECO:0000259" key="11">
    <source>
        <dbReference type="Pfam" id="PF00133"/>
    </source>
</evidence>
<keyword evidence="4 10" id="KW-0547">Nucleotide-binding</keyword>
<dbReference type="PANTHER" id="PTHR42765:SF1">
    <property type="entry name" value="ISOLEUCINE--TRNA LIGASE, MITOCHONDRIAL"/>
    <property type="match status" value="1"/>
</dbReference>
<gene>
    <name evidence="10 14" type="primary">ileS</name>
    <name evidence="14" type="ORF">LKD31_00870</name>
</gene>
<keyword evidence="7 10" id="KW-0030">Aminoacyl-tRNA synthetase</keyword>
<evidence type="ECO:0000313" key="14">
    <source>
        <dbReference type="EMBL" id="MCC2135572.1"/>
    </source>
</evidence>
<dbReference type="Gene3D" id="1.10.730.20">
    <property type="match status" value="1"/>
</dbReference>
<dbReference type="SUPFAM" id="SSF52374">
    <property type="entry name" value="Nucleotidylyl transferase"/>
    <property type="match status" value="1"/>
</dbReference>
<dbReference type="InterPro" id="IPR023585">
    <property type="entry name" value="Ile-tRNA-ligase_type1"/>
</dbReference>
<dbReference type="InterPro" id="IPR033708">
    <property type="entry name" value="Anticodon_Ile_BEm"/>
</dbReference>
<dbReference type="InterPro" id="IPR010663">
    <property type="entry name" value="Znf_FPG/IleRS"/>
</dbReference>
<protein>
    <recommendedName>
        <fullName evidence="10">Isoleucine--tRNA ligase</fullName>
        <ecNumber evidence="10">6.1.1.5</ecNumber>
    </recommendedName>
    <alternativeName>
        <fullName evidence="10">Isoleucyl-tRNA synthetase</fullName>
        <shortName evidence="10">IleRS</shortName>
    </alternativeName>
</protein>
<keyword evidence="15" id="KW-1185">Reference proteome</keyword>
<evidence type="ECO:0000256" key="7">
    <source>
        <dbReference type="ARBA" id="ARBA00023146"/>
    </source>
</evidence>
<dbReference type="EMBL" id="JAJEQC010000001">
    <property type="protein sequence ID" value="MCC2135572.1"/>
    <property type="molecule type" value="Genomic_DNA"/>
</dbReference>
<sequence length="933" mass="105266">MDYKSTLNLPKTDFAMQAGLPKREPVMLEKWYEDKVYETVLEKNDGKPLYVLHDGPPYANGDIHLGTALNKTLKDFIVRYKNMSGFKAPYVPGWDTHGLPTELKARKKAGVSNSTAISDIELRKLCREFALGYLDEQRNSFKRLGGIGEWDNPYVTLRKEFEAKQIEIFSEMATKGLIYKGLKPVYWCPECETALAEAEIEYAEDPCHSIYVKFRVTDDKGLLTPMGADLSKTYFVIWTTTTWTLPANVAICVGPEFEYALVKSGDEYYVMATALTESAMQAAGKTDYEILGTLKGSDLEYMKTAHPFIDRTSLVIVGDHVTLESGTGCVHTAPGHGVEDYDVCHNHYPEIPIVVPVDSHGKMTEEAGQFAGLTTEEANKAIAQHLEDTGALFALQKIIHQYPHCWRCKKPVLFRATEQWFCSVDAIKDQAIEAIKGVKWIPGWGEDRISSMVRDRNDWCISRQRRWGVPIPIFYCKDCGEPLIEKDAMHAVSELFRAEGSDAWYIKEAEEILPAGTKCKKCGCTSFTKERDIMDVWFDSGVTHAAVCDTRDYLHWPADLYLEGADQYRGWFQSSLLTSIAWRGKAPYKAVVTHGWVVDGQGRKMSKSLGNGILPQEIVDKYGADILRLWVASSDYHADIRISPEILKQLSDAYRKIRNTARYMLGNLSDFNPDTDSVEVSEMLSIDKWALNRLDRLMVKVREGYESFEFHQAYHAIHNFCVVDMSNFYLDVIKDRLYTEKKDSAARRAAQTAMYIILDAMTRLVAPILAFTSDEIWQSMPHASDCDARHVVYNEMPKPTSEKYGIDVTEEFIARWDRIHAIRDVVKKALENARAEKTIGASLDAKVTLFCTGELYAFLKSVEDELATVFIVSQVEIVDGEGGTLSDDALGLSVQVDKAEGCKCMRCWTYSSTVGKNPAYVDLCERCAKALSE</sequence>
<dbReference type="PRINTS" id="PR00984">
    <property type="entry name" value="TRNASYNTHILE"/>
</dbReference>
<comment type="similarity">
    <text evidence="1 10">Belongs to the class-I aminoacyl-tRNA synthetase family. IleS type 1 subfamily.</text>
</comment>
<dbReference type="PANTHER" id="PTHR42765">
    <property type="entry name" value="SOLEUCYL-TRNA SYNTHETASE"/>
    <property type="match status" value="1"/>
</dbReference>
<dbReference type="InterPro" id="IPR009008">
    <property type="entry name" value="Val/Leu/Ile-tRNA-synth_edit"/>
</dbReference>
<feature type="short sequence motif" description="'KMSKS' region" evidence="10">
    <location>
        <begin position="604"/>
        <end position="608"/>
    </location>
</feature>
<dbReference type="Gene3D" id="3.40.50.620">
    <property type="entry name" value="HUPs"/>
    <property type="match status" value="2"/>
</dbReference>
<dbReference type="Pfam" id="PF00133">
    <property type="entry name" value="tRNA-synt_1"/>
    <property type="match status" value="1"/>
</dbReference>
<dbReference type="InterPro" id="IPR001412">
    <property type="entry name" value="aa-tRNA-synth_I_CS"/>
</dbReference>
<feature type="domain" description="Methionyl/Valyl/Leucyl/Isoleucyl-tRNA synthetase anticodon-binding" evidence="13">
    <location>
        <begin position="687"/>
        <end position="848"/>
    </location>
</feature>
<dbReference type="Pfam" id="PF06827">
    <property type="entry name" value="zf-FPG_IleRS"/>
    <property type="match status" value="1"/>
</dbReference>
<comment type="subcellular location">
    <subcellularLocation>
        <location evidence="10">Cytoplasm</location>
    </subcellularLocation>
</comment>
<dbReference type="InterPro" id="IPR014729">
    <property type="entry name" value="Rossmann-like_a/b/a_fold"/>
</dbReference>
<dbReference type="HAMAP" id="MF_02002">
    <property type="entry name" value="Ile_tRNA_synth_type1"/>
    <property type="match status" value="1"/>
</dbReference>
<dbReference type="EC" id="6.1.1.5" evidence="10"/>
<dbReference type="AlphaFoldDB" id="A0AAE3DHK2"/>
<dbReference type="SUPFAM" id="SSF47323">
    <property type="entry name" value="Anticodon-binding domain of a subclass of class I aminoacyl-tRNA synthetases"/>
    <property type="match status" value="1"/>
</dbReference>
<feature type="binding site" evidence="10">
    <location>
        <position position="607"/>
    </location>
    <ligand>
        <name>ATP</name>
        <dbReference type="ChEBI" id="CHEBI:30616"/>
    </ligand>
</feature>
<comment type="caution">
    <text evidence="14">The sequence shown here is derived from an EMBL/GenBank/DDBJ whole genome shotgun (WGS) entry which is preliminary data.</text>
</comment>
<evidence type="ECO:0000256" key="9">
    <source>
        <dbReference type="ARBA" id="ARBA00048359"/>
    </source>
</evidence>
<feature type="binding site" evidence="10">
    <location>
        <position position="563"/>
    </location>
    <ligand>
        <name>L-isoleucyl-5'-AMP</name>
        <dbReference type="ChEBI" id="CHEBI:178002"/>
    </ligand>
</feature>
<evidence type="ECO:0000259" key="13">
    <source>
        <dbReference type="Pfam" id="PF08264"/>
    </source>
</evidence>
<dbReference type="GO" id="GO:0000049">
    <property type="term" value="F:tRNA binding"/>
    <property type="evidence" value="ECO:0007669"/>
    <property type="project" value="InterPro"/>
</dbReference>
<evidence type="ECO:0000313" key="15">
    <source>
        <dbReference type="Proteomes" id="UP001199424"/>
    </source>
</evidence>
<comment type="catalytic activity">
    <reaction evidence="9 10">
        <text>tRNA(Ile) + L-isoleucine + ATP = L-isoleucyl-tRNA(Ile) + AMP + diphosphate</text>
        <dbReference type="Rhea" id="RHEA:11060"/>
        <dbReference type="Rhea" id="RHEA-COMP:9666"/>
        <dbReference type="Rhea" id="RHEA-COMP:9695"/>
        <dbReference type="ChEBI" id="CHEBI:30616"/>
        <dbReference type="ChEBI" id="CHEBI:33019"/>
        <dbReference type="ChEBI" id="CHEBI:58045"/>
        <dbReference type="ChEBI" id="CHEBI:78442"/>
        <dbReference type="ChEBI" id="CHEBI:78528"/>
        <dbReference type="ChEBI" id="CHEBI:456215"/>
        <dbReference type="EC" id="6.1.1.5"/>
    </reaction>
</comment>
<evidence type="ECO:0000256" key="1">
    <source>
        <dbReference type="ARBA" id="ARBA00006887"/>
    </source>
</evidence>
<dbReference type="Pfam" id="PF08264">
    <property type="entry name" value="Anticodon_1"/>
    <property type="match status" value="1"/>
</dbReference>
<dbReference type="InterPro" id="IPR002301">
    <property type="entry name" value="Ile-tRNA-ligase"/>
</dbReference>
<dbReference type="InterPro" id="IPR013155">
    <property type="entry name" value="M/V/L/I-tRNA-synth_anticd-bd"/>
</dbReference>
<feature type="domain" description="Aminoacyl-tRNA synthetase class Ia" evidence="11">
    <location>
        <begin position="27"/>
        <end position="643"/>
    </location>
</feature>
<comment type="domain">
    <text evidence="10">IleRS has two distinct active sites: one for aminoacylation and one for editing. The misactivated valine is translocated from the active site to the editing site, which sterically excludes the correctly activated isoleucine. The single editing site contains two valyl binding pockets, one specific for each substrate (Val-AMP or Val-tRNA(Ile)).</text>
</comment>
<feature type="domain" description="Zinc finger FPG/IleRS-type" evidence="12">
    <location>
        <begin position="903"/>
        <end position="929"/>
    </location>
</feature>
<keyword evidence="6 10" id="KW-0648">Protein biosynthesis</keyword>
<feature type="short sequence motif" description="'HIGH' region" evidence="10">
    <location>
        <begin position="57"/>
        <end position="67"/>
    </location>
</feature>
<keyword evidence="5 10" id="KW-0067">ATP-binding</keyword>
<dbReference type="Proteomes" id="UP001199424">
    <property type="component" value="Unassembled WGS sequence"/>
</dbReference>
<accession>A0AAE3DHK2</accession>
<feature type="binding site" evidence="10">
    <location>
        <position position="904"/>
    </location>
    <ligand>
        <name>Zn(2+)</name>
        <dbReference type="ChEBI" id="CHEBI:29105"/>
    </ligand>
</feature>
<evidence type="ECO:0000256" key="6">
    <source>
        <dbReference type="ARBA" id="ARBA00022917"/>
    </source>
</evidence>
<dbReference type="Gene3D" id="1.10.10.830">
    <property type="entry name" value="Ile-tRNA synthetase CP2 domain-like"/>
    <property type="match status" value="1"/>
</dbReference>
<evidence type="ECO:0000256" key="5">
    <source>
        <dbReference type="ARBA" id="ARBA00022840"/>
    </source>
</evidence>
<evidence type="ECO:0000256" key="10">
    <source>
        <dbReference type="HAMAP-Rule" id="MF_02002"/>
    </source>
</evidence>
<dbReference type="FunFam" id="3.40.50.620:FF:000152">
    <property type="entry name" value="Isoleucine--tRNA ligase"/>
    <property type="match status" value="1"/>
</dbReference>
<evidence type="ECO:0000259" key="12">
    <source>
        <dbReference type="Pfam" id="PF06827"/>
    </source>
</evidence>
<organism evidence="14 15">
    <name type="scientific">Hominenteromicrobium mulieris</name>
    <dbReference type="NCBI Taxonomy" id="2885357"/>
    <lineage>
        <taxon>Bacteria</taxon>
        <taxon>Bacillati</taxon>
        <taxon>Bacillota</taxon>
        <taxon>Clostridia</taxon>
        <taxon>Eubacteriales</taxon>
        <taxon>Oscillospiraceae</taxon>
        <taxon>Hominenteromicrobium</taxon>
    </lineage>
</organism>
<name>A0AAE3DHK2_9FIRM</name>
<dbReference type="GO" id="GO:0005829">
    <property type="term" value="C:cytosol"/>
    <property type="evidence" value="ECO:0007669"/>
    <property type="project" value="TreeGrafter"/>
</dbReference>
<dbReference type="SUPFAM" id="SSF50677">
    <property type="entry name" value="ValRS/IleRS/LeuRS editing domain"/>
    <property type="match status" value="1"/>
</dbReference>
<dbReference type="NCBIfam" id="TIGR00392">
    <property type="entry name" value="ileS"/>
    <property type="match status" value="1"/>
</dbReference>
<feature type="binding site" evidence="10">
    <location>
        <position position="907"/>
    </location>
    <ligand>
        <name>Zn(2+)</name>
        <dbReference type="ChEBI" id="CHEBI:29105"/>
    </ligand>
</feature>
<comment type="cofactor">
    <cofactor evidence="10">
        <name>Zn(2+)</name>
        <dbReference type="ChEBI" id="CHEBI:29105"/>
    </cofactor>
    <text evidence="10">Binds 1 zinc ion per subunit.</text>
</comment>